<dbReference type="PANTHER" id="PTHR24128:SF39">
    <property type="entry name" value="ANKYRIN REPEAT FAMILY PROTEIN-RELATED"/>
    <property type="match status" value="1"/>
</dbReference>
<protein>
    <submittedName>
        <fullName evidence="2">Ankyrin repeat-containing protein BDA1</fullName>
    </submittedName>
</protein>
<keyword evidence="3" id="KW-1185">Reference proteome</keyword>
<evidence type="ECO:0000256" key="1">
    <source>
        <dbReference type="PROSITE-ProRule" id="PRU00023"/>
    </source>
</evidence>
<reference evidence="2 3" key="1">
    <citation type="submission" date="2024-04" db="EMBL/GenBank/DDBJ databases">
        <title>Genome assembly C_amara_ONT_v2.</title>
        <authorList>
            <person name="Yant L."/>
            <person name="Moore C."/>
            <person name="Slenker M."/>
        </authorList>
    </citation>
    <scope>NUCLEOTIDE SEQUENCE [LARGE SCALE GENOMIC DNA]</scope>
    <source>
        <tissue evidence="2">Leaf</tissue>
    </source>
</reference>
<name>A0ABD1AQL8_CARAN</name>
<comment type="caution">
    <text evidence="2">The sequence shown here is derived from an EMBL/GenBank/DDBJ whole genome shotgun (WGS) entry which is preliminary data.</text>
</comment>
<accession>A0ABD1AQL8</accession>
<dbReference type="InterPro" id="IPR002110">
    <property type="entry name" value="Ankyrin_rpt"/>
</dbReference>
<proteinExistence type="predicted"/>
<dbReference type="InterPro" id="IPR036770">
    <property type="entry name" value="Ankyrin_rpt-contain_sf"/>
</dbReference>
<dbReference type="SUPFAM" id="SSF48403">
    <property type="entry name" value="Ankyrin repeat"/>
    <property type="match status" value="1"/>
</dbReference>
<dbReference type="AlphaFoldDB" id="A0ABD1AQL8"/>
<organism evidence="2 3">
    <name type="scientific">Cardamine amara subsp. amara</name>
    <dbReference type="NCBI Taxonomy" id="228776"/>
    <lineage>
        <taxon>Eukaryota</taxon>
        <taxon>Viridiplantae</taxon>
        <taxon>Streptophyta</taxon>
        <taxon>Embryophyta</taxon>
        <taxon>Tracheophyta</taxon>
        <taxon>Spermatophyta</taxon>
        <taxon>Magnoliopsida</taxon>
        <taxon>eudicotyledons</taxon>
        <taxon>Gunneridae</taxon>
        <taxon>Pentapetalae</taxon>
        <taxon>rosids</taxon>
        <taxon>malvids</taxon>
        <taxon>Brassicales</taxon>
        <taxon>Brassicaceae</taxon>
        <taxon>Cardamineae</taxon>
        <taxon>Cardamine</taxon>
    </lineage>
</organism>
<dbReference type="Proteomes" id="UP001558713">
    <property type="component" value="Unassembled WGS sequence"/>
</dbReference>
<dbReference type="PANTHER" id="PTHR24128">
    <property type="entry name" value="HOMEOBOX PROTEIN WARIAI"/>
    <property type="match status" value="1"/>
</dbReference>
<dbReference type="PROSITE" id="PS50088">
    <property type="entry name" value="ANK_REPEAT"/>
    <property type="match status" value="1"/>
</dbReference>
<evidence type="ECO:0000313" key="3">
    <source>
        <dbReference type="Proteomes" id="UP001558713"/>
    </source>
</evidence>
<dbReference type="Gene3D" id="1.25.40.20">
    <property type="entry name" value="Ankyrin repeat-containing domain"/>
    <property type="match status" value="1"/>
</dbReference>
<feature type="repeat" description="ANK" evidence="1">
    <location>
        <begin position="70"/>
        <end position="94"/>
    </location>
</feature>
<evidence type="ECO:0000313" key="2">
    <source>
        <dbReference type="EMBL" id="KAL1206519.1"/>
    </source>
</evidence>
<dbReference type="EMBL" id="JBANAX010000497">
    <property type="protein sequence ID" value="KAL1206519.1"/>
    <property type="molecule type" value="Genomic_DNA"/>
</dbReference>
<sequence>MDRRLFWVTDSGNVDALYALIHKDPYILQNIDVLPFVHTPLHEASSTGKTDLAMELMVLKPSFAKKLNADGFSPLHLAIENHQVQLALELVKLF</sequence>
<dbReference type="Pfam" id="PF12796">
    <property type="entry name" value="Ank_2"/>
    <property type="match status" value="1"/>
</dbReference>
<keyword evidence="1" id="KW-0040">ANK repeat</keyword>
<gene>
    <name evidence="2" type="ORF">V5N11_027092</name>
</gene>